<keyword evidence="3" id="KW-1185">Reference proteome</keyword>
<dbReference type="EMBL" id="JBHSIU010000060">
    <property type="protein sequence ID" value="MFC5004374.1"/>
    <property type="molecule type" value="Genomic_DNA"/>
</dbReference>
<accession>A0ABV9W9L7</accession>
<dbReference type="Proteomes" id="UP001595912">
    <property type="component" value="Unassembled WGS sequence"/>
</dbReference>
<evidence type="ECO:0000256" key="1">
    <source>
        <dbReference type="SAM" id="MobiDB-lite"/>
    </source>
</evidence>
<name>A0ABV9W9L7_9ACTN</name>
<reference evidence="3" key="1">
    <citation type="journal article" date="2019" name="Int. J. Syst. Evol. Microbiol.">
        <title>The Global Catalogue of Microorganisms (GCM) 10K type strain sequencing project: providing services to taxonomists for standard genome sequencing and annotation.</title>
        <authorList>
            <consortium name="The Broad Institute Genomics Platform"/>
            <consortium name="The Broad Institute Genome Sequencing Center for Infectious Disease"/>
            <person name="Wu L."/>
            <person name="Ma J."/>
        </authorList>
    </citation>
    <scope>NUCLEOTIDE SEQUENCE [LARGE SCALE GENOMIC DNA]</scope>
    <source>
        <strain evidence="3">CGMCC 4.7152</strain>
    </source>
</reference>
<dbReference type="RefSeq" id="WP_380124203.1">
    <property type="nucleotide sequence ID" value="NZ_JBHSIU010000060.1"/>
</dbReference>
<feature type="region of interest" description="Disordered" evidence="1">
    <location>
        <begin position="26"/>
        <end position="52"/>
    </location>
</feature>
<comment type="caution">
    <text evidence="2">The sequence shown here is derived from an EMBL/GenBank/DDBJ whole genome shotgun (WGS) entry which is preliminary data.</text>
</comment>
<organism evidence="2 3">
    <name type="scientific">Dactylosporangium cerinum</name>
    <dbReference type="NCBI Taxonomy" id="1434730"/>
    <lineage>
        <taxon>Bacteria</taxon>
        <taxon>Bacillati</taxon>
        <taxon>Actinomycetota</taxon>
        <taxon>Actinomycetes</taxon>
        <taxon>Micromonosporales</taxon>
        <taxon>Micromonosporaceae</taxon>
        <taxon>Dactylosporangium</taxon>
    </lineage>
</organism>
<evidence type="ECO:0000313" key="3">
    <source>
        <dbReference type="Proteomes" id="UP001595912"/>
    </source>
</evidence>
<gene>
    <name evidence="2" type="ORF">ACFPIJ_41925</name>
</gene>
<sequence length="52" mass="5448">MLARIRRDAAPAEGARLLAAVECTEPDDAVEDGGPYGGLVGTSRPERNPLGR</sequence>
<evidence type="ECO:0000313" key="2">
    <source>
        <dbReference type="EMBL" id="MFC5004374.1"/>
    </source>
</evidence>
<protein>
    <submittedName>
        <fullName evidence="2">Uncharacterized protein</fullName>
    </submittedName>
</protein>
<proteinExistence type="predicted"/>